<dbReference type="OrthoDB" id="269227at2759"/>
<dbReference type="PANTHER" id="PTHR11552:SF158">
    <property type="entry name" value="GH23626P-RELATED"/>
    <property type="match status" value="1"/>
</dbReference>
<organism evidence="6 7">
    <name type="scientific">Callosobruchus maculatus</name>
    <name type="common">Southern cowpea weevil</name>
    <name type="synonym">Pulse bruchid</name>
    <dbReference type="NCBI Taxonomy" id="64391"/>
    <lineage>
        <taxon>Eukaryota</taxon>
        <taxon>Metazoa</taxon>
        <taxon>Ecdysozoa</taxon>
        <taxon>Arthropoda</taxon>
        <taxon>Hexapoda</taxon>
        <taxon>Insecta</taxon>
        <taxon>Pterygota</taxon>
        <taxon>Neoptera</taxon>
        <taxon>Endopterygota</taxon>
        <taxon>Coleoptera</taxon>
        <taxon>Polyphaga</taxon>
        <taxon>Cucujiformia</taxon>
        <taxon>Chrysomeloidea</taxon>
        <taxon>Chrysomelidae</taxon>
        <taxon>Bruchinae</taxon>
        <taxon>Bruchini</taxon>
        <taxon>Callosobruchus</taxon>
    </lineage>
</organism>
<dbReference type="Pfam" id="PF05199">
    <property type="entry name" value="GMC_oxred_C"/>
    <property type="match status" value="1"/>
</dbReference>
<reference evidence="6 7" key="1">
    <citation type="submission" date="2019-01" db="EMBL/GenBank/DDBJ databases">
        <authorList>
            <person name="Sayadi A."/>
        </authorList>
    </citation>
    <scope>NUCLEOTIDE SEQUENCE [LARGE SCALE GENOMIC DNA]</scope>
</reference>
<dbReference type="Gene3D" id="3.30.560.10">
    <property type="entry name" value="Glucose Oxidase, domain 3"/>
    <property type="match status" value="1"/>
</dbReference>
<dbReference type="SUPFAM" id="SSF51905">
    <property type="entry name" value="FAD/NAD(P)-binding domain"/>
    <property type="match status" value="1"/>
</dbReference>
<evidence type="ECO:0000313" key="6">
    <source>
        <dbReference type="EMBL" id="VEN41511.1"/>
    </source>
</evidence>
<evidence type="ECO:0000256" key="4">
    <source>
        <dbReference type="SAM" id="SignalP"/>
    </source>
</evidence>
<evidence type="ECO:0000256" key="2">
    <source>
        <dbReference type="PIRSR" id="PIRSR000137-1"/>
    </source>
</evidence>
<dbReference type="InterPro" id="IPR036188">
    <property type="entry name" value="FAD/NAD-bd_sf"/>
</dbReference>
<dbReference type="GO" id="GO:0016614">
    <property type="term" value="F:oxidoreductase activity, acting on CH-OH group of donors"/>
    <property type="evidence" value="ECO:0007669"/>
    <property type="project" value="InterPro"/>
</dbReference>
<dbReference type="PANTHER" id="PTHR11552">
    <property type="entry name" value="GLUCOSE-METHANOL-CHOLINE GMC OXIDOREDUCTASE"/>
    <property type="match status" value="1"/>
</dbReference>
<proteinExistence type="inferred from homology"/>
<dbReference type="Pfam" id="PF00732">
    <property type="entry name" value="GMC_oxred_N"/>
    <property type="match status" value="1"/>
</dbReference>
<keyword evidence="3" id="KW-0285">Flavoprotein</keyword>
<protein>
    <recommendedName>
        <fullName evidence="5">Glucose-methanol-choline oxidoreductase N-terminal domain-containing protein</fullName>
    </recommendedName>
</protein>
<feature type="binding site" evidence="3">
    <location>
        <position position="152"/>
    </location>
    <ligand>
        <name>FAD</name>
        <dbReference type="ChEBI" id="CHEBI:57692"/>
    </ligand>
</feature>
<feature type="domain" description="Glucose-methanol-choline oxidoreductase N-terminal" evidence="5">
    <location>
        <begin position="324"/>
        <end position="338"/>
    </location>
</feature>
<dbReference type="SUPFAM" id="SSF54373">
    <property type="entry name" value="FAD-linked reductases, C-terminal domain"/>
    <property type="match status" value="1"/>
</dbReference>
<dbReference type="EMBL" id="CAACVG010006761">
    <property type="protein sequence ID" value="VEN41511.1"/>
    <property type="molecule type" value="Genomic_DNA"/>
</dbReference>
<feature type="signal peptide" evidence="4">
    <location>
        <begin position="1"/>
        <end position="19"/>
    </location>
</feature>
<dbReference type="PROSITE" id="PS00624">
    <property type="entry name" value="GMC_OXRED_2"/>
    <property type="match status" value="1"/>
</dbReference>
<dbReference type="Gene3D" id="3.50.50.60">
    <property type="entry name" value="FAD/NAD(P)-binding domain"/>
    <property type="match status" value="1"/>
</dbReference>
<feature type="active site" description="Proton donor" evidence="2">
    <location>
        <position position="557"/>
    </location>
</feature>
<keyword evidence="3" id="KW-0274">FAD</keyword>
<dbReference type="PIRSF" id="PIRSF000137">
    <property type="entry name" value="Alcohol_oxidase"/>
    <property type="match status" value="1"/>
</dbReference>
<dbReference type="Proteomes" id="UP000410492">
    <property type="component" value="Unassembled WGS sequence"/>
</dbReference>
<comment type="similarity">
    <text evidence="1">Belongs to the GMC oxidoreductase family.</text>
</comment>
<evidence type="ECO:0000256" key="3">
    <source>
        <dbReference type="PIRSR" id="PIRSR000137-2"/>
    </source>
</evidence>
<keyword evidence="4" id="KW-0732">Signal</keyword>
<evidence type="ECO:0000256" key="1">
    <source>
        <dbReference type="ARBA" id="ARBA00010790"/>
    </source>
</evidence>
<comment type="cofactor">
    <cofactor evidence="3">
        <name>FAD</name>
        <dbReference type="ChEBI" id="CHEBI:57692"/>
    </cofactor>
</comment>
<gene>
    <name evidence="6" type="ORF">CALMAC_LOCUS5306</name>
</gene>
<dbReference type="GO" id="GO:0050660">
    <property type="term" value="F:flavin adenine dinucleotide binding"/>
    <property type="evidence" value="ECO:0007669"/>
    <property type="project" value="InterPro"/>
</dbReference>
<name>A0A653C100_CALMS</name>
<sequence>MIVLSVATLLLSCVCCARADLEKTIQAYADIITERKDAAKHWEVPKDNREFKPHDENQEPIDFGTFDMIVVGSGSAGSVLASRLSEVEDWKVLVLEAGNLPNAFTAITRMGYDVNILSDWNWGYYSVPQKTSCLGFKGNVCPHPRGKGVGGTALLNALIYVRGNRYDYDTWCKMGNPGWCYDDVLPYFLKSEDYYHNLPEAPYDPEYHKSGGLLRVQYPIPVSTHTDIFLEANQEMGYNLTDINGEQQTGVSQFQVNIKDGKRQDSGTAFIMPFLDRKNLKIVTKALATKIIIDDDKVARGVQFSHGGKLYIAKADKEVIICGGTINTPQLLMLSGIGPEDHLEEHDIPVVQDLEVGSHFSDHLMVNGLTWTSNISEPIAKLRRDIRDYLNGTGYLAEALSSQAVGYYETKLATTPGYPDLEMSFQDTNYTGYALGQYQNWKSSVGEAVNNMQSPTSFQIFVTPLHTKSLGTVRLNSSSPYDFPVIDPNSLSDPEGRDKRLTYEGIKMAFKVASQPAFQKIGAKLSTKPLKQCNKHRFLSKQYWYCAIPYITMHNNHPVSTCKMGPNPENGDVVDHKLRVHGVQRLRVADASVIPLSTSSHINSICYMIADKLADILKETYGVKRTK</sequence>
<accession>A0A653C100</accession>
<dbReference type="InterPro" id="IPR000172">
    <property type="entry name" value="GMC_OxRdtase_N"/>
</dbReference>
<feature type="active site" description="Proton acceptor" evidence="2">
    <location>
        <position position="601"/>
    </location>
</feature>
<dbReference type="InterPro" id="IPR007867">
    <property type="entry name" value="GMC_OxRtase_C"/>
</dbReference>
<keyword evidence="7" id="KW-1185">Reference proteome</keyword>
<feature type="chain" id="PRO_5024815284" description="Glucose-methanol-choline oxidoreductase N-terminal domain-containing protein" evidence="4">
    <location>
        <begin position="20"/>
        <end position="627"/>
    </location>
</feature>
<dbReference type="AlphaFoldDB" id="A0A653C100"/>
<evidence type="ECO:0000259" key="5">
    <source>
        <dbReference type="PROSITE" id="PS00624"/>
    </source>
</evidence>
<evidence type="ECO:0000313" key="7">
    <source>
        <dbReference type="Proteomes" id="UP000410492"/>
    </source>
</evidence>
<dbReference type="InterPro" id="IPR012132">
    <property type="entry name" value="GMC_OxRdtase"/>
</dbReference>